<accession>F2J5J4</accession>
<dbReference type="eggNOG" id="COG1237">
    <property type="taxonomic scope" value="Bacteria"/>
</dbReference>
<proteinExistence type="predicted"/>
<dbReference type="PANTHER" id="PTHR13754">
    <property type="entry name" value="METALLO-BETA-LACTAMASE SUPERFAMILY PROTEIN"/>
    <property type="match status" value="1"/>
</dbReference>
<keyword evidence="3" id="KW-0378">Hydrolase</keyword>
<dbReference type="HOGENOM" id="CLU_036012_1_0_5"/>
<dbReference type="InterPro" id="IPR041712">
    <property type="entry name" value="DHPS-like_MBL-fold"/>
</dbReference>
<dbReference type="Pfam" id="PF00753">
    <property type="entry name" value="Lactamase_B"/>
    <property type="match status" value="1"/>
</dbReference>
<dbReference type="CDD" id="cd07713">
    <property type="entry name" value="DHPS-like_MBL-fold"/>
    <property type="match status" value="1"/>
</dbReference>
<evidence type="ECO:0000313" key="3">
    <source>
        <dbReference type="EMBL" id="ADZ72364.1"/>
    </source>
</evidence>
<feature type="chain" id="PRO_5003280148" evidence="1">
    <location>
        <begin position="26"/>
        <end position="269"/>
    </location>
</feature>
<dbReference type="SUPFAM" id="SSF56281">
    <property type="entry name" value="Metallo-hydrolase/oxidoreductase"/>
    <property type="match status" value="1"/>
</dbReference>
<evidence type="ECO:0000313" key="4">
    <source>
        <dbReference type="Proteomes" id="UP000008130"/>
    </source>
</evidence>
<gene>
    <name evidence="3" type="ordered locus">SL003B_3944</name>
</gene>
<dbReference type="SMART" id="SM00849">
    <property type="entry name" value="Lactamase_B"/>
    <property type="match status" value="1"/>
</dbReference>
<dbReference type="InterPro" id="IPR036866">
    <property type="entry name" value="RibonucZ/Hydroxyglut_hydro"/>
</dbReference>
<protein>
    <submittedName>
        <fullName evidence="3">Metal-dependent hydrolase of the beta-lactamase superfamily</fullName>
    </submittedName>
</protein>
<dbReference type="GO" id="GO:0016740">
    <property type="term" value="F:transferase activity"/>
    <property type="evidence" value="ECO:0007669"/>
    <property type="project" value="TreeGrafter"/>
</dbReference>
<feature type="domain" description="Metallo-beta-lactamase" evidence="2">
    <location>
        <begin position="48"/>
        <end position="238"/>
    </location>
</feature>
<organism evidence="3 4">
    <name type="scientific">Polymorphum gilvum (strain LMG 25793 / CGMCC 1.9160 / SL003B-26A1)</name>
    <dbReference type="NCBI Taxonomy" id="991905"/>
    <lineage>
        <taxon>Bacteria</taxon>
        <taxon>Pseudomonadati</taxon>
        <taxon>Pseudomonadota</taxon>
        <taxon>Alphaproteobacteria</taxon>
        <taxon>Rhodobacterales</taxon>
        <taxon>Paracoccaceae</taxon>
        <taxon>Polymorphum</taxon>
    </lineage>
</organism>
<dbReference type="InterPro" id="IPR052926">
    <property type="entry name" value="Metallo-beta-lactamase_dom"/>
</dbReference>
<sequence>MFAAIALGAALLLVLLPGVSMPARAAGPVRIVTVYDNEAAGPGLATGWGFAALVSTPGGTVLFDTGRDGAALLANMTRLGLDPNAIRSVVLSHAHSDHTGGLTALLAAIGRGAGEVEVVVPAPVPETIRRQVAAAGARLRSVSGRAEILPGVFGTGSLGGGIPEQALVVDTAEGLAVVTGCAHPGVLRVVEAVRVQHAGRPVALVLGGFHLYKTGTAEIARVVDGLRRLGVQRVAPSHCSGPAARRLFEAEFGADFIAGGAGSVVRLGR</sequence>
<dbReference type="GO" id="GO:0016787">
    <property type="term" value="F:hydrolase activity"/>
    <property type="evidence" value="ECO:0007669"/>
    <property type="project" value="UniProtKB-KW"/>
</dbReference>
<dbReference type="AlphaFoldDB" id="F2J5J4"/>
<dbReference type="PANTHER" id="PTHR13754:SF13">
    <property type="entry name" value="METALLO-BETA-LACTAMASE SUPERFAMILY PROTEIN (AFU_ORTHOLOGUE AFUA_3G07630)"/>
    <property type="match status" value="1"/>
</dbReference>
<dbReference type="EMBL" id="CP002568">
    <property type="protein sequence ID" value="ADZ72364.1"/>
    <property type="molecule type" value="Genomic_DNA"/>
</dbReference>
<keyword evidence="1" id="KW-0732">Signal</keyword>
<dbReference type="Proteomes" id="UP000008130">
    <property type="component" value="Chromosome"/>
</dbReference>
<dbReference type="STRING" id="991905.SL003B_3944"/>
<dbReference type="KEGG" id="pgv:SL003B_3944"/>
<dbReference type="InterPro" id="IPR001279">
    <property type="entry name" value="Metallo-B-lactamas"/>
</dbReference>
<dbReference type="Gene3D" id="3.60.15.10">
    <property type="entry name" value="Ribonuclease Z/Hydroxyacylglutathione hydrolase-like"/>
    <property type="match status" value="1"/>
</dbReference>
<evidence type="ECO:0000259" key="2">
    <source>
        <dbReference type="SMART" id="SM00849"/>
    </source>
</evidence>
<evidence type="ECO:0000256" key="1">
    <source>
        <dbReference type="SAM" id="SignalP"/>
    </source>
</evidence>
<name>F2J5J4_POLGS</name>
<keyword evidence="4" id="KW-1185">Reference proteome</keyword>
<reference evidence="3 4" key="1">
    <citation type="journal article" date="2011" name="J. Bacteriol.">
        <title>Complete genome sequence of Polymorphum gilvum SL003B-26A1T, a crude oil-degrading bacterium from oil-polluted saline soil.</title>
        <authorList>
            <person name="Li S.G."/>
            <person name="Tang Y.Q."/>
            <person name="Nie Y."/>
            <person name="Cai M."/>
            <person name="Wu X.L."/>
        </authorList>
    </citation>
    <scope>NUCLEOTIDE SEQUENCE [LARGE SCALE GENOMIC DNA]</scope>
    <source>
        <strain evidence="4">LMG 25793 / CGMCC 1.9160 / SL003B-26A1</strain>
    </source>
</reference>
<feature type="signal peptide" evidence="1">
    <location>
        <begin position="1"/>
        <end position="25"/>
    </location>
</feature>